<dbReference type="AlphaFoldDB" id="A0A9P4MTV8"/>
<gene>
    <name evidence="2" type="ORF">GQ43DRAFT_436767</name>
</gene>
<evidence type="ECO:0000256" key="1">
    <source>
        <dbReference type="SAM" id="MobiDB-lite"/>
    </source>
</evidence>
<feature type="region of interest" description="Disordered" evidence="1">
    <location>
        <begin position="43"/>
        <end position="89"/>
    </location>
</feature>
<dbReference type="Proteomes" id="UP000799536">
    <property type="component" value="Unassembled WGS sequence"/>
</dbReference>
<proteinExistence type="predicted"/>
<keyword evidence="3" id="KW-1185">Reference proteome</keyword>
<name>A0A9P4MTV8_9PLEO</name>
<accession>A0A9P4MTV8</accession>
<sequence length="289" mass="33468">MPPRRAAPGRDYPPHSFYQRNASYFPARNMMLASRRFPSSMQPAYRPSSICEDGYTSGHENQRRNASRIHHERLQEQQAKKQRRYGYGGGFAPRSRVFGNRLSPLCPSAHRPQTSSYLPHMYPARSPYPYAGCPPFSGSRRLLGRPVSMASRRRVQMPTSRQYPPFSFQGPRRPTYNPCAPYRSLSTMRPPLLYSQPSPGQPYCDFEDEDDLDDWDTFDDCFSEGDEDEYDDYTSPSDTEDDDDYATEFDDDMYCPPPGPPYGYPGYQSYQGYPCYPGYHQQPEPYRQF</sequence>
<protein>
    <submittedName>
        <fullName evidence="2">Uncharacterized protein</fullName>
    </submittedName>
</protein>
<comment type="caution">
    <text evidence="2">The sequence shown here is derived from an EMBL/GenBank/DDBJ whole genome shotgun (WGS) entry which is preliminary data.</text>
</comment>
<dbReference type="EMBL" id="ML993850">
    <property type="protein sequence ID" value="KAF2205749.1"/>
    <property type="molecule type" value="Genomic_DNA"/>
</dbReference>
<evidence type="ECO:0000313" key="2">
    <source>
        <dbReference type="EMBL" id="KAF2205749.1"/>
    </source>
</evidence>
<organism evidence="2 3">
    <name type="scientific">Delitschia confertaspora ATCC 74209</name>
    <dbReference type="NCBI Taxonomy" id="1513339"/>
    <lineage>
        <taxon>Eukaryota</taxon>
        <taxon>Fungi</taxon>
        <taxon>Dikarya</taxon>
        <taxon>Ascomycota</taxon>
        <taxon>Pezizomycotina</taxon>
        <taxon>Dothideomycetes</taxon>
        <taxon>Pleosporomycetidae</taxon>
        <taxon>Pleosporales</taxon>
        <taxon>Delitschiaceae</taxon>
        <taxon>Delitschia</taxon>
    </lineage>
</organism>
<evidence type="ECO:0000313" key="3">
    <source>
        <dbReference type="Proteomes" id="UP000799536"/>
    </source>
</evidence>
<feature type="region of interest" description="Disordered" evidence="1">
    <location>
        <begin position="215"/>
        <end position="261"/>
    </location>
</feature>
<reference evidence="2" key="1">
    <citation type="journal article" date="2020" name="Stud. Mycol.">
        <title>101 Dothideomycetes genomes: a test case for predicting lifestyles and emergence of pathogens.</title>
        <authorList>
            <person name="Haridas S."/>
            <person name="Albert R."/>
            <person name="Binder M."/>
            <person name="Bloem J."/>
            <person name="Labutti K."/>
            <person name="Salamov A."/>
            <person name="Andreopoulos B."/>
            <person name="Baker S."/>
            <person name="Barry K."/>
            <person name="Bills G."/>
            <person name="Bluhm B."/>
            <person name="Cannon C."/>
            <person name="Castanera R."/>
            <person name="Culley D."/>
            <person name="Daum C."/>
            <person name="Ezra D."/>
            <person name="Gonzalez J."/>
            <person name="Henrissat B."/>
            <person name="Kuo A."/>
            <person name="Liang C."/>
            <person name="Lipzen A."/>
            <person name="Lutzoni F."/>
            <person name="Magnuson J."/>
            <person name="Mondo S."/>
            <person name="Nolan M."/>
            <person name="Ohm R."/>
            <person name="Pangilinan J."/>
            <person name="Park H.-J."/>
            <person name="Ramirez L."/>
            <person name="Alfaro M."/>
            <person name="Sun H."/>
            <person name="Tritt A."/>
            <person name="Yoshinaga Y."/>
            <person name="Zwiers L.-H."/>
            <person name="Turgeon B."/>
            <person name="Goodwin S."/>
            <person name="Spatafora J."/>
            <person name="Crous P."/>
            <person name="Grigoriev I."/>
        </authorList>
    </citation>
    <scope>NUCLEOTIDE SEQUENCE</scope>
    <source>
        <strain evidence="2">ATCC 74209</strain>
    </source>
</reference>
<feature type="compositionally biased region" description="Acidic residues" evidence="1">
    <location>
        <begin position="215"/>
        <end position="253"/>
    </location>
</feature>
<feature type="region of interest" description="Disordered" evidence="1">
    <location>
        <begin position="151"/>
        <end position="170"/>
    </location>
</feature>